<dbReference type="EMBL" id="RJVU01036043">
    <property type="protein sequence ID" value="ROL47098.1"/>
    <property type="molecule type" value="Genomic_DNA"/>
</dbReference>
<organism evidence="1 2">
    <name type="scientific">Anabarilius grahami</name>
    <name type="common">Kanglang fish</name>
    <name type="synonym">Barilius grahami</name>
    <dbReference type="NCBI Taxonomy" id="495550"/>
    <lineage>
        <taxon>Eukaryota</taxon>
        <taxon>Metazoa</taxon>
        <taxon>Chordata</taxon>
        <taxon>Craniata</taxon>
        <taxon>Vertebrata</taxon>
        <taxon>Euteleostomi</taxon>
        <taxon>Actinopterygii</taxon>
        <taxon>Neopterygii</taxon>
        <taxon>Teleostei</taxon>
        <taxon>Ostariophysi</taxon>
        <taxon>Cypriniformes</taxon>
        <taxon>Xenocyprididae</taxon>
        <taxon>Xenocypridinae</taxon>
        <taxon>Xenocypridinae incertae sedis</taxon>
        <taxon>Anabarilius</taxon>
    </lineage>
</organism>
<proteinExistence type="predicted"/>
<gene>
    <name evidence="1" type="ORF">DPX16_18896</name>
</gene>
<dbReference type="Proteomes" id="UP000281406">
    <property type="component" value="Unassembled WGS sequence"/>
</dbReference>
<evidence type="ECO:0000313" key="2">
    <source>
        <dbReference type="Proteomes" id="UP000281406"/>
    </source>
</evidence>
<accession>A0A3N0YMX5</accession>
<evidence type="ECO:0000313" key="1">
    <source>
        <dbReference type="EMBL" id="ROL47098.1"/>
    </source>
</evidence>
<keyword evidence="2" id="KW-1185">Reference proteome</keyword>
<sequence>MPEALKLNLAVKTRSVCVLIFSARQTRSDVVHGWAAKETNLNEVLLHSGIQHDNRSLDRVTMVYCNKRNYKNATKICNPHPGLPSGERRQPGMLLLGPWCRISATMSQSNNELSSGRAISGSVALNANEEARGGARWRVGVALTSLRPLYHVLMLTVDVSQWLIDMQSLKRFSLTQNLIRMKKLQLSGYSRTSPNG</sequence>
<dbReference type="AlphaFoldDB" id="A0A3N0YMX5"/>
<comment type="caution">
    <text evidence="1">The sequence shown here is derived from an EMBL/GenBank/DDBJ whole genome shotgun (WGS) entry which is preliminary data.</text>
</comment>
<protein>
    <submittedName>
        <fullName evidence="1">Uncharacterized protein</fullName>
    </submittedName>
</protein>
<reference evidence="1 2" key="1">
    <citation type="submission" date="2018-10" db="EMBL/GenBank/DDBJ databases">
        <title>Genome assembly for a Yunnan-Guizhou Plateau 3E fish, Anabarilius grahami (Regan), and its evolutionary and genetic applications.</title>
        <authorList>
            <person name="Jiang W."/>
        </authorList>
    </citation>
    <scope>NUCLEOTIDE SEQUENCE [LARGE SCALE GENOMIC DNA]</scope>
    <source>
        <strain evidence="1">AG-KIZ</strain>
        <tissue evidence="1">Muscle</tissue>
    </source>
</reference>
<name>A0A3N0YMX5_ANAGA</name>